<organism evidence="1">
    <name type="scientific">virus sp. ctiha2</name>
    <dbReference type="NCBI Taxonomy" id="2827299"/>
    <lineage>
        <taxon>Viruses</taxon>
    </lineage>
</organism>
<protein>
    <submittedName>
        <fullName evidence="1">Uncharacterized protein</fullName>
    </submittedName>
</protein>
<sequence>MKNDEHYTPDEISKDFYLWDDKETGEKDCEWHIWDHDMEFGRSPFRALGNFHDKWLYACASLVHEYNDENYKKLETLALKYVPGLKKIVIPMISDSIADKNHPENKDSEYAQKYGKTEDELNEWLEQKEKDWKIDTIEYWEGDNGYFHFDKPYTGYVDEDMLSGFLKKENISLEEYLINKKYVVIQDGDEYCYWSDMKKAGLVNMDAIDHEYPRDDYGMED</sequence>
<accession>A0A8S5RGS7</accession>
<proteinExistence type="predicted"/>
<dbReference type="EMBL" id="BK059104">
    <property type="protein sequence ID" value="DAE30575.1"/>
    <property type="molecule type" value="Genomic_DNA"/>
</dbReference>
<reference evidence="1" key="1">
    <citation type="journal article" date="2021" name="Proc. Natl. Acad. Sci. U.S.A.">
        <title>A Catalog of Tens of Thousands of Viruses from Human Metagenomes Reveals Hidden Associations with Chronic Diseases.</title>
        <authorList>
            <person name="Tisza M.J."/>
            <person name="Buck C.B."/>
        </authorList>
    </citation>
    <scope>NUCLEOTIDE SEQUENCE</scope>
    <source>
        <strain evidence="1">Ctiha2</strain>
    </source>
</reference>
<evidence type="ECO:0000313" key="1">
    <source>
        <dbReference type="EMBL" id="DAE30575.1"/>
    </source>
</evidence>
<name>A0A8S5RGS7_9VIRU</name>